<dbReference type="EC" id="1.17.4.1" evidence="1"/>
<dbReference type="AlphaFoldDB" id="A0A378N7I6"/>
<reference evidence="1 2" key="1">
    <citation type="submission" date="2018-06" db="EMBL/GenBank/DDBJ databases">
        <authorList>
            <consortium name="Pathogen Informatics"/>
            <person name="Doyle S."/>
        </authorList>
    </citation>
    <scope>NUCLEOTIDE SEQUENCE [LARGE SCALE GENOMIC DNA]</scope>
    <source>
        <strain evidence="1 2">NCTC10638</strain>
    </source>
</reference>
<gene>
    <name evidence="1" type="primary">nrdA_1</name>
    <name evidence="1" type="ORF">NCTC10638_02926</name>
</gene>
<organism evidence="1 2">
    <name type="scientific">Mannheimia haemolytica</name>
    <name type="common">Pasteurella haemolytica</name>
    <dbReference type="NCBI Taxonomy" id="75985"/>
    <lineage>
        <taxon>Bacteria</taxon>
        <taxon>Pseudomonadati</taxon>
        <taxon>Pseudomonadota</taxon>
        <taxon>Gammaproteobacteria</taxon>
        <taxon>Pasteurellales</taxon>
        <taxon>Pasteurellaceae</taxon>
        <taxon>Mannheimia</taxon>
    </lineage>
</organism>
<accession>A0A378N7I6</accession>
<evidence type="ECO:0000313" key="1">
    <source>
        <dbReference type="EMBL" id="STY63756.1"/>
    </source>
</evidence>
<dbReference type="Gene3D" id="1.10.1650.20">
    <property type="match status" value="1"/>
</dbReference>
<keyword evidence="1" id="KW-0560">Oxidoreductase</keyword>
<dbReference type="SUPFAM" id="SSF51998">
    <property type="entry name" value="PFL-like glycyl radical enzymes"/>
    <property type="match status" value="1"/>
</dbReference>
<name>A0A378N7I6_MANHA</name>
<dbReference type="Proteomes" id="UP000254802">
    <property type="component" value="Unassembled WGS sequence"/>
</dbReference>
<protein>
    <submittedName>
        <fullName evidence="1">Ribonucleoside-diphosphate reductase 1 subunit alpha</fullName>
        <ecNumber evidence="1">1.17.4.1</ecNumber>
    </submittedName>
</protein>
<dbReference type="Gene3D" id="3.20.70.20">
    <property type="match status" value="1"/>
</dbReference>
<evidence type="ECO:0000313" key="2">
    <source>
        <dbReference type="Proteomes" id="UP000254802"/>
    </source>
</evidence>
<dbReference type="GO" id="GO:0004748">
    <property type="term" value="F:ribonucleoside-diphosphate reductase activity, thioredoxin disulfide as acceptor"/>
    <property type="evidence" value="ECO:0007669"/>
    <property type="project" value="UniProtKB-EC"/>
</dbReference>
<dbReference type="EMBL" id="UGPN01000002">
    <property type="protein sequence ID" value="STY63756.1"/>
    <property type="molecule type" value="Genomic_DNA"/>
</dbReference>
<sequence length="59" mass="6861">MWKKNRARHMDYGVQINKMMYQRLIKGGEISLFSPSDVPGLYEAFFADQAKFEATLFAI</sequence>
<proteinExistence type="predicted"/>